<keyword evidence="2 4" id="KW-0862">Zinc</keyword>
<evidence type="ECO:0000256" key="4">
    <source>
        <dbReference type="PROSITE-ProRule" id="PRU00125"/>
    </source>
</evidence>
<reference evidence="7 8" key="1">
    <citation type="journal article" date="2019" name="Sci. Rep.">
        <title>Comparative genomics of chytrid fungi reveal insights into the obligate biotrophic and pathogenic lifestyle of Synchytrium endobioticum.</title>
        <authorList>
            <person name="van de Vossenberg B.T.L.H."/>
            <person name="Warris S."/>
            <person name="Nguyen H.D.T."/>
            <person name="van Gent-Pelzer M.P.E."/>
            <person name="Joly D.L."/>
            <person name="van de Geest H.C."/>
            <person name="Bonants P.J.M."/>
            <person name="Smith D.S."/>
            <person name="Levesque C.A."/>
            <person name="van der Lee T.A.J."/>
        </authorList>
    </citation>
    <scope>NUCLEOTIDE SEQUENCE [LARGE SCALE GENOMIC DNA]</scope>
    <source>
        <strain evidence="7 8">CBS 809.83</strain>
    </source>
</reference>
<gene>
    <name evidence="7" type="ORF">PhCBS80983_g03164</name>
</gene>
<feature type="region of interest" description="Disordered" evidence="5">
    <location>
        <begin position="90"/>
        <end position="252"/>
    </location>
</feature>
<dbReference type="STRING" id="109895.A0A507E2S7"/>
<dbReference type="AlphaFoldDB" id="A0A507E2S7"/>
<evidence type="ECO:0000256" key="5">
    <source>
        <dbReference type="SAM" id="MobiDB-lite"/>
    </source>
</evidence>
<dbReference type="Proteomes" id="UP000318582">
    <property type="component" value="Unassembled WGS sequence"/>
</dbReference>
<feature type="compositionally biased region" description="Polar residues" evidence="5">
    <location>
        <begin position="243"/>
        <end position="252"/>
    </location>
</feature>
<feature type="domain" description="LIM zinc-binding" evidence="6">
    <location>
        <begin position="297"/>
        <end position="357"/>
    </location>
</feature>
<evidence type="ECO:0000256" key="1">
    <source>
        <dbReference type="ARBA" id="ARBA00022723"/>
    </source>
</evidence>
<dbReference type="InterPro" id="IPR001781">
    <property type="entry name" value="Znf_LIM"/>
</dbReference>
<evidence type="ECO:0000256" key="3">
    <source>
        <dbReference type="ARBA" id="ARBA00023038"/>
    </source>
</evidence>
<evidence type="ECO:0000313" key="7">
    <source>
        <dbReference type="EMBL" id="TPX58373.1"/>
    </source>
</evidence>
<evidence type="ECO:0000259" key="6">
    <source>
        <dbReference type="PROSITE" id="PS50023"/>
    </source>
</evidence>
<feature type="compositionally biased region" description="Low complexity" evidence="5">
    <location>
        <begin position="187"/>
        <end position="202"/>
    </location>
</feature>
<feature type="compositionally biased region" description="Polar residues" evidence="5">
    <location>
        <begin position="35"/>
        <end position="46"/>
    </location>
</feature>
<name>A0A507E2S7_9FUNG</name>
<feature type="compositionally biased region" description="Low complexity" evidence="5">
    <location>
        <begin position="209"/>
        <end position="222"/>
    </location>
</feature>
<feature type="compositionally biased region" description="Basic and acidic residues" evidence="5">
    <location>
        <begin position="135"/>
        <end position="144"/>
    </location>
</feature>
<keyword evidence="1 4" id="KW-0479">Metal-binding</keyword>
<keyword evidence="8" id="KW-1185">Reference proteome</keyword>
<proteinExistence type="predicted"/>
<dbReference type="PROSITE" id="PS50023">
    <property type="entry name" value="LIM_DOMAIN_2"/>
    <property type="match status" value="1"/>
</dbReference>
<dbReference type="SMART" id="SM00132">
    <property type="entry name" value="LIM"/>
    <property type="match status" value="1"/>
</dbReference>
<feature type="region of interest" description="Disordered" evidence="5">
    <location>
        <begin position="12"/>
        <end position="58"/>
    </location>
</feature>
<accession>A0A507E2S7</accession>
<feature type="compositionally biased region" description="Low complexity" evidence="5">
    <location>
        <begin position="115"/>
        <end position="128"/>
    </location>
</feature>
<dbReference type="EMBL" id="QEAQ01000037">
    <property type="protein sequence ID" value="TPX58373.1"/>
    <property type="molecule type" value="Genomic_DNA"/>
</dbReference>
<comment type="caution">
    <text evidence="7">The sequence shown here is derived from an EMBL/GenBank/DDBJ whole genome shotgun (WGS) entry which is preliminary data.</text>
</comment>
<keyword evidence="3 4" id="KW-0440">LIM domain</keyword>
<dbReference type="Gene3D" id="2.10.110.10">
    <property type="entry name" value="Cysteine Rich Protein"/>
    <property type="match status" value="1"/>
</dbReference>
<evidence type="ECO:0000313" key="8">
    <source>
        <dbReference type="Proteomes" id="UP000318582"/>
    </source>
</evidence>
<evidence type="ECO:0000256" key="2">
    <source>
        <dbReference type="ARBA" id="ARBA00022833"/>
    </source>
</evidence>
<dbReference type="PROSITE" id="PS00478">
    <property type="entry name" value="LIM_DOMAIN_1"/>
    <property type="match status" value="1"/>
</dbReference>
<dbReference type="SUPFAM" id="SSF57716">
    <property type="entry name" value="Glucocorticoid receptor-like (DNA-binding domain)"/>
    <property type="match status" value="2"/>
</dbReference>
<feature type="compositionally biased region" description="Low complexity" evidence="5">
    <location>
        <begin position="12"/>
        <end position="26"/>
    </location>
</feature>
<dbReference type="GO" id="GO:0046872">
    <property type="term" value="F:metal ion binding"/>
    <property type="evidence" value="ECO:0007669"/>
    <property type="project" value="UniProtKB-KW"/>
</dbReference>
<dbReference type="Pfam" id="PF00412">
    <property type="entry name" value="LIM"/>
    <property type="match status" value="1"/>
</dbReference>
<organism evidence="7 8">
    <name type="scientific">Powellomyces hirtus</name>
    <dbReference type="NCBI Taxonomy" id="109895"/>
    <lineage>
        <taxon>Eukaryota</taxon>
        <taxon>Fungi</taxon>
        <taxon>Fungi incertae sedis</taxon>
        <taxon>Chytridiomycota</taxon>
        <taxon>Chytridiomycota incertae sedis</taxon>
        <taxon>Chytridiomycetes</taxon>
        <taxon>Spizellomycetales</taxon>
        <taxon>Powellomycetaceae</taxon>
        <taxon>Powellomyces</taxon>
    </lineage>
</organism>
<protein>
    <recommendedName>
        <fullName evidence="6">LIM zinc-binding domain-containing protein</fullName>
    </recommendedName>
</protein>
<dbReference type="PANTHER" id="PTHR24206">
    <property type="entry name" value="OS06G0237300 PROTEIN"/>
    <property type="match status" value="1"/>
</dbReference>
<sequence length="388" mass="41696">MSVASRLQFFASLNGNGGSQNNLASSPNTPKPAGNGSSAPANSRTDLQPRAASNHHMVTRSMDNLTKVRGEQTSEDQGSQHHLTIKERIARYGSNSGGGKNDGGSRSSLSDMRARLASAKSLSSVASPSRHHHHDHYEDKDSGRRASVGSGHRKSIGASHRPAPYPTAAVAQSRHPSDHDLAHSSHHSSQSSLHTHQHQTQQQDKDAVAQEPAQEPQQEVQQSPLDNNDNDNGVLPMELSHPPITNNNNTSEDMTIHQIPVPAPMVVKFASAAVPAPATAKSTTTPSTPSKFGAPPPKCASCAKSVYIVEQVTIDNQTFHKTCLKCSHCKATLKMGNLASMNGAYYCKPHFKQLFKLKGNYSEGFGLEDHKKQWLEGADGREPAAAKQ</sequence>
<dbReference type="FunFam" id="2.10.110.10:FF:000002">
    <property type="entry name" value="LIM domain and actin-binding 1"/>
    <property type="match status" value="1"/>
</dbReference>